<dbReference type="AlphaFoldDB" id="I4EIX4"/>
<keyword evidence="2" id="KW-0472">Membrane</keyword>
<feature type="compositionally biased region" description="Low complexity" evidence="1">
    <location>
        <begin position="82"/>
        <end position="91"/>
    </location>
</feature>
<gene>
    <name evidence="3" type="ORF">NITHO_370008</name>
</gene>
<evidence type="ECO:0000313" key="3">
    <source>
        <dbReference type="EMBL" id="CCF84636.1"/>
    </source>
</evidence>
<dbReference type="EMBL" id="CAGS01000301">
    <property type="protein sequence ID" value="CCF84636.1"/>
    <property type="molecule type" value="Genomic_DNA"/>
</dbReference>
<dbReference type="Proteomes" id="UP000004221">
    <property type="component" value="Unassembled WGS sequence"/>
</dbReference>
<evidence type="ECO:0000256" key="2">
    <source>
        <dbReference type="SAM" id="Phobius"/>
    </source>
</evidence>
<feature type="transmembrane region" description="Helical" evidence="2">
    <location>
        <begin position="12"/>
        <end position="31"/>
    </location>
</feature>
<reference evidence="3 4" key="1">
    <citation type="journal article" date="2012" name="ISME J.">
        <title>Nitrification expanded: discovery, physiology and genomics of a nitrite-oxidizing bacterium from the phylum Chloroflexi.</title>
        <authorList>
            <person name="Sorokin D.Y."/>
            <person name="Lucker S."/>
            <person name="Vejmelkova D."/>
            <person name="Kostrikina N.A."/>
            <person name="Kleerebezem R."/>
            <person name="Rijpstra W.I."/>
            <person name="Damste J.S."/>
            <person name="Le Paslier D."/>
            <person name="Muyzer G."/>
            <person name="Wagner M."/>
            <person name="van Loosdrecht M.C."/>
            <person name="Daims H."/>
        </authorList>
    </citation>
    <scope>NUCLEOTIDE SEQUENCE [LARGE SCALE GENOMIC DNA]</scope>
    <source>
        <strain evidence="4">none</strain>
    </source>
</reference>
<proteinExistence type="predicted"/>
<dbReference type="RefSeq" id="WP_008478938.1">
    <property type="nucleotide sequence ID" value="NZ_CAGS01000301.1"/>
</dbReference>
<accession>I4EIX4</accession>
<feature type="region of interest" description="Disordered" evidence="1">
    <location>
        <begin position="36"/>
        <end position="94"/>
    </location>
</feature>
<evidence type="ECO:0000256" key="1">
    <source>
        <dbReference type="SAM" id="MobiDB-lite"/>
    </source>
</evidence>
<protein>
    <submittedName>
        <fullName evidence="3">Uncharacterized protein</fullName>
    </submittedName>
</protein>
<evidence type="ECO:0000313" key="4">
    <source>
        <dbReference type="Proteomes" id="UP000004221"/>
    </source>
</evidence>
<keyword evidence="4" id="KW-1185">Reference proteome</keyword>
<organism evidence="3 4">
    <name type="scientific">Nitrolancea hollandica Lb</name>
    <dbReference type="NCBI Taxonomy" id="1129897"/>
    <lineage>
        <taxon>Bacteria</taxon>
        <taxon>Pseudomonadati</taxon>
        <taxon>Thermomicrobiota</taxon>
        <taxon>Thermomicrobia</taxon>
        <taxon>Sphaerobacterales</taxon>
        <taxon>Sphaerobacterineae</taxon>
        <taxon>Sphaerobacteraceae</taxon>
        <taxon>Nitrolancea</taxon>
    </lineage>
</organism>
<dbReference type="Gene3D" id="2.60.120.380">
    <property type="match status" value="1"/>
</dbReference>
<feature type="compositionally biased region" description="Pro residues" evidence="1">
    <location>
        <begin position="67"/>
        <end position="81"/>
    </location>
</feature>
<comment type="caution">
    <text evidence="3">The sequence shown here is derived from an EMBL/GenBank/DDBJ whole genome shotgun (WGS) entry which is preliminary data.</text>
</comment>
<feature type="compositionally biased region" description="Low complexity" evidence="1">
    <location>
        <begin position="36"/>
        <end position="66"/>
    </location>
</feature>
<keyword evidence="2" id="KW-1133">Transmembrane helix</keyword>
<sequence>MKARRIRIPIWYVIPIIIALVVGLWFGGVFGDRTPASAPAQSPGGQQAAVPQPSPSPSILSLTTTPSPTPTPTPTPSPSPSPNLSASATPLTGDVDLTNKVVPKDIPGLLIGSGVTITSIGDGSTRPREVYAIALQSGQTLQVDLDVPNNSFNENGYVNLGLEKPGTTSASSGGGFGAGYCATGGHQRCTQLIATPGTYYLVANVSGSGVRYTLSVNTQ</sequence>
<keyword evidence="2" id="KW-0812">Transmembrane</keyword>
<name>I4EIX4_9BACT</name>